<dbReference type="PaxDb" id="3880-AES66095"/>
<dbReference type="GO" id="GO:0003682">
    <property type="term" value="F:chromatin binding"/>
    <property type="evidence" value="ECO:0007669"/>
    <property type="project" value="InterPro"/>
</dbReference>
<dbReference type="Proteomes" id="UP000002051">
    <property type="component" value="Chromosome 2"/>
</dbReference>
<reference evidence="4" key="4">
    <citation type="journal article" date="2018" name="Nat. Plants">
        <title>Whole-genome landscape of Medicago truncatula symbiotic genes.</title>
        <authorList>
            <person name="Pecrix Y."/>
            <person name="Gamas P."/>
            <person name="Carrere S."/>
        </authorList>
    </citation>
    <scope>NUCLEOTIDE SEQUENCE</scope>
    <source>
        <tissue evidence="4">Leaves</tissue>
    </source>
</reference>
<dbReference type="EMBL" id="CM001218">
    <property type="protein sequence ID" value="AES66095.2"/>
    <property type="molecule type" value="Genomic_DNA"/>
</dbReference>
<dbReference type="InterPro" id="IPR001025">
    <property type="entry name" value="BAH_dom"/>
</dbReference>
<dbReference type="Gene3D" id="2.30.30.490">
    <property type="match status" value="1"/>
</dbReference>
<keyword evidence="6" id="KW-1185">Reference proteome</keyword>
<gene>
    <name evidence="3" type="ordered locus">MTR_2g062470</name>
    <name evidence="4" type="ORF">MtrunA17_Chr2g0309201</name>
</gene>
<dbReference type="GO" id="GO:0003723">
    <property type="term" value="F:RNA binding"/>
    <property type="evidence" value="ECO:0000318"/>
    <property type="project" value="GO_Central"/>
</dbReference>
<evidence type="ECO:0000313" key="4">
    <source>
        <dbReference type="EMBL" id="RHN74340.1"/>
    </source>
</evidence>
<evidence type="ECO:0000313" key="5">
    <source>
        <dbReference type="EnsemblPlants" id="AES66095"/>
    </source>
</evidence>
<dbReference type="STRING" id="3880.G7IQP9"/>
<organism evidence="3 6">
    <name type="scientific">Medicago truncatula</name>
    <name type="common">Barrel medic</name>
    <name type="synonym">Medicago tribuloides</name>
    <dbReference type="NCBI Taxonomy" id="3880"/>
    <lineage>
        <taxon>Eukaryota</taxon>
        <taxon>Viridiplantae</taxon>
        <taxon>Streptophyta</taxon>
        <taxon>Embryophyta</taxon>
        <taxon>Tracheophyta</taxon>
        <taxon>Spermatophyta</taxon>
        <taxon>Magnoliopsida</taxon>
        <taxon>eudicotyledons</taxon>
        <taxon>Gunneridae</taxon>
        <taxon>Pentapetalae</taxon>
        <taxon>rosids</taxon>
        <taxon>fabids</taxon>
        <taxon>Fabales</taxon>
        <taxon>Fabaceae</taxon>
        <taxon>Papilionoideae</taxon>
        <taxon>50 kb inversion clade</taxon>
        <taxon>NPAAA clade</taxon>
        <taxon>Hologalegina</taxon>
        <taxon>IRL clade</taxon>
        <taxon>Trifolieae</taxon>
        <taxon>Medicago</taxon>
    </lineage>
</organism>
<dbReference type="HOGENOM" id="CLU_021338_0_1_1"/>
<dbReference type="EMBL" id="PSQE01000002">
    <property type="protein sequence ID" value="RHN74340.1"/>
    <property type="molecule type" value="Genomic_DNA"/>
</dbReference>
<dbReference type="FunFam" id="2.30.30.490:FF:000017">
    <property type="entry name" value="Bromo-adjacent homology (BAH) domain-containing protein"/>
    <property type="match status" value="1"/>
</dbReference>
<dbReference type="PANTHER" id="PTHR47073">
    <property type="entry name" value="PROTEIN ANTI-SILENCING 1"/>
    <property type="match status" value="1"/>
</dbReference>
<dbReference type="EnsemblPlants" id="AES66095">
    <property type="protein sequence ID" value="AES66095"/>
    <property type="gene ID" value="MTR_2g062470"/>
</dbReference>
<evidence type="ECO:0000256" key="1">
    <source>
        <dbReference type="SAM" id="MobiDB-lite"/>
    </source>
</evidence>
<feature type="region of interest" description="Disordered" evidence="1">
    <location>
        <begin position="265"/>
        <end position="290"/>
    </location>
</feature>
<evidence type="ECO:0000259" key="2">
    <source>
        <dbReference type="PROSITE" id="PS51038"/>
    </source>
</evidence>
<dbReference type="OrthoDB" id="1896853at2759"/>
<dbReference type="Pfam" id="PF01426">
    <property type="entry name" value="BAH"/>
    <property type="match status" value="1"/>
</dbReference>
<dbReference type="eggNOG" id="ENOG502RA3X">
    <property type="taxonomic scope" value="Eukaryota"/>
</dbReference>
<accession>G7IQP9</accession>
<proteinExistence type="predicted"/>
<protein>
    <submittedName>
        <fullName evidence="3">BAH domain protein</fullName>
    </submittedName>
    <submittedName>
        <fullName evidence="4">Putative BAH domain-containing protein</fullName>
    </submittedName>
</protein>
<reference evidence="3 6" key="2">
    <citation type="journal article" date="2014" name="BMC Genomics">
        <title>An improved genome release (version Mt4.0) for the model legume Medicago truncatula.</title>
        <authorList>
            <person name="Tang H."/>
            <person name="Krishnakumar V."/>
            <person name="Bidwell S."/>
            <person name="Rosen B."/>
            <person name="Chan A."/>
            <person name="Zhou S."/>
            <person name="Gentzbittel L."/>
            <person name="Childs K.L."/>
            <person name="Yandell M."/>
            <person name="Gundlach H."/>
            <person name="Mayer K.F."/>
            <person name="Schwartz D.C."/>
            <person name="Town C.D."/>
        </authorList>
    </citation>
    <scope>GENOME REANNOTATION</scope>
    <source>
        <strain evidence="5 6">cv. Jemalong A17</strain>
    </source>
</reference>
<evidence type="ECO:0000313" key="6">
    <source>
        <dbReference type="Proteomes" id="UP000002051"/>
    </source>
</evidence>
<accession>A0A0C3V405</accession>
<sequence length="556" mass="64448">MPPSQQTQRYCEEEEIVGGDFKWGNKRGIGVKNKHTQFYDSFVYDGVEYFLYDSVYFYHTDHVETSIGKLVKMYETSRAKMIRVVWFFRPSEIRNFHRGYKPCWNELFLASGKGKGLFNINLLESILGKCNVVCTSEDRRNPKPSETELKRADFLFKCTFDVDRCVIDDKFPDKIDGAEVELFFNKKGAKKTGNNLHLETNKMPQQIKKTKIKMKTYENIKDEVKTKTAPSDILRCKVEDKDELRTSENVSLKIKMTTSGNLKDEVKDEVKTKSKTAPSDIMRWNGENKDKDELRTSENVSPMKLLDSYPFKKMKIVEEKSTIGHSSNSQMKDEFDEKEEFRHDESVKPTRKVTEVTERPNAEKRKWFKKMPWEERLQTAQELGTLVLLSNLDPSYTSFEVEDLVWHALKEKVEARMIELSPTSNTYYGRALAIFRSKDAGANAISELNRRCLILEDGRVVTARMGTVSDPVKQSTFIGHLSISRAVLHKQREMRNAVSTSHCSQPNNIEYAMAIEWTHQYDKSEACWKALCEKQMKEIDDVKSKLRTDSIIFEAS</sequence>
<dbReference type="Proteomes" id="UP000265566">
    <property type="component" value="Chromosome 2"/>
</dbReference>
<reference evidence="3 6" key="1">
    <citation type="journal article" date="2011" name="Nature">
        <title>The Medicago genome provides insight into the evolution of rhizobial symbioses.</title>
        <authorList>
            <person name="Young N.D."/>
            <person name="Debelle F."/>
            <person name="Oldroyd G.E."/>
            <person name="Geurts R."/>
            <person name="Cannon S.B."/>
            <person name="Udvardi M.K."/>
            <person name="Benedito V.A."/>
            <person name="Mayer K.F."/>
            <person name="Gouzy J."/>
            <person name="Schoof H."/>
            <person name="Van de Peer Y."/>
            <person name="Proost S."/>
            <person name="Cook D.R."/>
            <person name="Meyers B.C."/>
            <person name="Spannagl M."/>
            <person name="Cheung F."/>
            <person name="De Mita S."/>
            <person name="Krishnakumar V."/>
            <person name="Gundlach H."/>
            <person name="Zhou S."/>
            <person name="Mudge J."/>
            <person name="Bharti A.K."/>
            <person name="Murray J.D."/>
            <person name="Naoumkina M.A."/>
            <person name="Rosen B."/>
            <person name="Silverstein K.A."/>
            <person name="Tang H."/>
            <person name="Rombauts S."/>
            <person name="Zhao P.X."/>
            <person name="Zhou P."/>
            <person name="Barbe V."/>
            <person name="Bardou P."/>
            <person name="Bechner M."/>
            <person name="Bellec A."/>
            <person name="Berger A."/>
            <person name="Berges H."/>
            <person name="Bidwell S."/>
            <person name="Bisseling T."/>
            <person name="Choisne N."/>
            <person name="Couloux A."/>
            <person name="Denny R."/>
            <person name="Deshpande S."/>
            <person name="Dai X."/>
            <person name="Doyle J.J."/>
            <person name="Dudez A.M."/>
            <person name="Farmer A.D."/>
            <person name="Fouteau S."/>
            <person name="Franken C."/>
            <person name="Gibelin C."/>
            <person name="Gish J."/>
            <person name="Goldstein S."/>
            <person name="Gonzalez A.J."/>
            <person name="Green P.J."/>
            <person name="Hallab A."/>
            <person name="Hartog M."/>
            <person name="Hua A."/>
            <person name="Humphray S.J."/>
            <person name="Jeong D.H."/>
            <person name="Jing Y."/>
            <person name="Jocker A."/>
            <person name="Kenton S.M."/>
            <person name="Kim D.J."/>
            <person name="Klee K."/>
            <person name="Lai H."/>
            <person name="Lang C."/>
            <person name="Lin S."/>
            <person name="Macmil S.L."/>
            <person name="Magdelenat G."/>
            <person name="Matthews L."/>
            <person name="McCorrison J."/>
            <person name="Monaghan E.L."/>
            <person name="Mun J.H."/>
            <person name="Najar F.Z."/>
            <person name="Nicholson C."/>
            <person name="Noirot C."/>
            <person name="O'Bleness M."/>
            <person name="Paule C.R."/>
            <person name="Poulain J."/>
            <person name="Prion F."/>
            <person name="Qin B."/>
            <person name="Qu C."/>
            <person name="Retzel E.F."/>
            <person name="Riddle C."/>
            <person name="Sallet E."/>
            <person name="Samain S."/>
            <person name="Samson N."/>
            <person name="Sanders I."/>
            <person name="Saurat O."/>
            <person name="Scarpelli C."/>
            <person name="Schiex T."/>
            <person name="Segurens B."/>
            <person name="Severin A.J."/>
            <person name="Sherrier D.J."/>
            <person name="Shi R."/>
            <person name="Sims S."/>
            <person name="Singer S.R."/>
            <person name="Sinharoy S."/>
            <person name="Sterck L."/>
            <person name="Viollet A."/>
            <person name="Wang B.B."/>
            <person name="Wang K."/>
            <person name="Wang M."/>
            <person name="Wang X."/>
            <person name="Warfsmann J."/>
            <person name="Weissenbach J."/>
            <person name="White D.D."/>
            <person name="White J.D."/>
            <person name="Wiley G.B."/>
            <person name="Wincker P."/>
            <person name="Xing Y."/>
            <person name="Yang L."/>
            <person name="Yao Z."/>
            <person name="Ying F."/>
            <person name="Zhai J."/>
            <person name="Zhou L."/>
            <person name="Zuber A."/>
            <person name="Denarie J."/>
            <person name="Dixon R.A."/>
            <person name="May G.D."/>
            <person name="Schwartz D.C."/>
            <person name="Rogers J."/>
            <person name="Quetier F."/>
            <person name="Town C.D."/>
            <person name="Roe B.A."/>
        </authorList>
    </citation>
    <scope>NUCLEOTIDE SEQUENCE [LARGE SCALE GENOMIC DNA]</scope>
    <source>
        <strain evidence="3">A17</strain>
        <strain evidence="5 6">cv. Jemalong A17</strain>
    </source>
</reference>
<dbReference type="PANTHER" id="PTHR47073:SF5">
    <property type="entry name" value="BAH DOMAIN PROTEIN"/>
    <property type="match status" value="1"/>
</dbReference>
<dbReference type="InterPro" id="IPR043151">
    <property type="entry name" value="BAH_sf"/>
</dbReference>
<dbReference type="CDD" id="cd04715">
    <property type="entry name" value="BAH_Orc1p_like"/>
    <property type="match status" value="1"/>
</dbReference>
<evidence type="ECO:0000313" key="3">
    <source>
        <dbReference type="EMBL" id="AES66095.2"/>
    </source>
</evidence>
<feature type="region of interest" description="Disordered" evidence="1">
    <location>
        <begin position="337"/>
        <end position="358"/>
    </location>
</feature>
<dbReference type="Gramene" id="rna10381">
    <property type="protein sequence ID" value="RHN74340.1"/>
    <property type="gene ID" value="gene10381"/>
</dbReference>
<dbReference type="PROSITE" id="PS51038">
    <property type="entry name" value="BAH"/>
    <property type="match status" value="1"/>
</dbReference>
<dbReference type="AlphaFoldDB" id="G7IQP9"/>
<feature type="domain" description="BAH" evidence="2">
    <location>
        <begin position="47"/>
        <end position="171"/>
    </location>
</feature>
<name>G7IQP9_MEDTR</name>
<reference evidence="5" key="3">
    <citation type="submission" date="2015-04" db="UniProtKB">
        <authorList>
            <consortium name="EnsemblPlants"/>
        </authorList>
    </citation>
    <scope>IDENTIFICATION</scope>
    <source>
        <strain evidence="5">cv. Jemalong A17</strain>
    </source>
</reference>